<gene>
    <name evidence="3" type="ORF">AYI70_g648</name>
    <name evidence="2" type="ORF">AYI70_g9984</name>
</gene>
<comment type="caution">
    <text evidence="3">The sequence shown here is derived from an EMBL/GenBank/DDBJ whole genome shotgun (WGS) entry which is preliminary data.</text>
</comment>
<reference evidence="3 4" key="1">
    <citation type="submission" date="2017-01" db="EMBL/GenBank/DDBJ databases">
        <authorList>
            <person name="Mah S.A."/>
            <person name="Swanson W.J."/>
            <person name="Moy G.W."/>
            <person name="Vacquier V.D."/>
        </authorList>
    </citation>
    <scope>NUCLEOTIDE SEQUENCE [LARGE SCALE GENOMIC DNA]</scope>
    <source>
        <strain evidence="3 4">GSMNP</strain>
    </source>
</reference>
<evidence type="ECO:0000313" key="2">
    <source>
        <dbReference type="EMBL" id="OMJ10981.1"/>
    </source>
</evidence>
<dbReference type="AlphaFoldDB" id="A0A1R1YFU0"/>
<organism evidence="3 4">
    <name type="scientific">Smittium culicis</name>
    <dbReference type="NCBI Taxonomy" id="133412"/>
    <lineage>
        <taxon>Eukaryota</taxon>
        <taxon>Fungi</taxon>
        <taxon>Fungi incertae sedis</taxon>
        <taxon>Zoopagomycota</taxon>
        <taxon>Kickxellomycotina</taxon>
        <taxon>Harpellomycetes</taxon>
        <taxon>Harpellales</taxon>
        <taxon>Legeriomycetaceae</taxon>
        <taxon>Smittium</taxon>
    </lineage>
</organism>
<dbReference type="Proteomes" id="UP000187283">
    <property type="component" value="Unassembled WGS sequence"/>
</dbReference>
<dbReference type="EMBL" id="LSSN01000111">
    <property type="protein sequence ID" value="OMJ25791.1"/>
    <property type="molecule type" value="Genomic_DNA"/>
</dbReference>
<name>A0A1R1YFU0_9FUNG</name>
<protein>
    <submittedName>
        <fullName evidence="3">Uncharacterized protein</fullName>
    </submittedName>
</protein>
<dbReference type="EMBL" id="LSSN01004752">
    <property type="protein sequence ID" value="OMJ10981.1"/>
    <property type="molecule type" value="Genomic_DNA"/>
</dbReference>
<evidence type="ECO:0000256" key="1">
    <source>
        <dbReference type="SAM" id="MobiDB-lite"/>
    </source>
</evidence>
<keyword evidence="4" id="KW-1185">Reference proteome</keyword>
<accession>A0A1R1YFU0</accession>
<proteinExistence type="predicted"/>
<sequence length="100" mass="11698">MQFLHHFHNFEEPKTDKTHAQHCCYTTNNKKHRRMVLESVDQVHSEQTRHKRPASKPNRQHCQPDLKYHQTVPLCDDTDSTVFAISSTCFKYVSSINSAS</sequence>
<evidence type="ECO:0000313" key="3">
    <source>
        <dbReference type="EMBL" id="OMJ25791.1"/>
    </source>
</evidence>
<feature type="region of interest" description="Disordered" evidence="1">
    <location>
        <begin position="42"/>
        <end position="63"/>
    </location>
</feature>
<evidence type="ECO:0000313" key="4">
    <source>
        <dbReference type="Proteomes" id="UP000187283"/>
    </source>
</evidence>